<name>A0A7C9MA31_9RHOB</name>
<evidence type="ECO:0000256" key="2">
    <source>
        <dbReference type="ARBA" id="ARBA00023186"/>
    </source>
</evidence>
<keyword evidence="5" id="KW-1185">Reference proteome</keyword>
<comment type="caution">
    <text evidence="4">The sequence shown here is derived from an EMBL/GenBank/DDBJ whole genome shotgun (WGS) entry which is preliminary data.</text>
</comment>
<dbReference type="PANTHER" id="PTHR33643:SF1">
    <property type="entry name" value="UREASE ACCESSORY PROTEIN D"/>
    <property type="match status" value="1"/>
</dbReference>
<dbReference type="AlphaFoldDB" id="A0A7C9MA31"/>
<evidence type="ECO:0000313" key="4">
    <source>
        <dbReference type="EMBL" id="MXQ07713.1"/>
    </source>
</evidence>
<dbReference type="PANTHER" id="PTHR33643">
    <property type="entry name" value="UREASE ACCESSORY PROTEIN D"/>
    <property type="match status" value="1"/>
</dbReference>
<organism evidence="4 5">
    <name type="scientific">Kangsaoukella pontilimi</name>
    <dbReference type="NCBI Taxonomy" id="2691042"/>
    <lineage>
        <taxon>Bacteria</taxon>
        <taxon>Pseudomonadati</taxon>
        <taxon>Pseudomonadota</taxon>
        <taxon>Alphaproteobacteria</taxon>
        <taxon>Rhodobacterales</taxon>
        <taxon>Paracoccaceae</taxon>
        <taxon>Kangsaoukella</taxon>
    </lineage>
</organism>
<evidence type="ECO:0000256" key="3">
    <source>
        <dbReference type="HAMAP-Rule" id="MF_01384"/>
    </source>
</evidence>
<keyword evidence="2 3" id="KW-0143">Chaperone</keyword>
<comment type="subunit">
    <text evidence="3">UreD, UreF and UreG form a complex that acts as a GTP-hydrolysis-dependent molecular chaperone, activating the urease apoprotein by helping to assemble the nickel containing metallocenter of UreC. The UreE protein probably delivers the nickel.</text>
</comment>
<comment type="similarity">
    <text evidence="1 3">Belongs to the UreD family.</text>
</comment>
<gene>
    <name evidence="3" type="primary">ureD</name>
    <name evidence="4" type="ORF">GQ651_07630</name>
</gene>
<comment type="function">
    <text evidence="3">Required for maturation of urease via the functional incorporation of the urease nickel metallocenter.</text>
</comment>
<proteinExistence type="inferred from homology"/>
<dbReference type="Pfam" id="PF01774">
    <property type="entry name" value="UreD"/>
    <property type="match status" value="1"/>
</dbReference>
<reference evidence="4 5" key="2">
    <citation type="submission" date="2020-03" db="EMBL/GenBank/DDBJ databases">
        <title>Kangsaoukella pontilimi gen. nov., sp. nov., a new member of the family Rhodobacteraceae isolated from a tidal mudflat.</title>
        <authorList>
            <person name="Kim I.S."/>
        </authorList>
    </citation>
    <scope>NUCLEOTIDE SEQUENCE [LARGE SCALE GENOMIC DNA]</scope>
    <source>
        <strain evidence="4 5">GH1-50</strain>
    </source>
</reference>
<dbReference type="Proteomes" id="UP000480350">
    <property type="component" value="Unassembled WGS sequence"/>
</dbReference>
<accession>A0A7C9MA31</accession>
<dbReference type="RefSeq" id="WP_160763575.1">
    <property type="nucleotide sequence ID" value="NZ_WUPT01000001.1"/>
</dbReference>
<keyword evidence="3" id="KW-0963">Cytoplasm</keyword>
<sequence>MFDAPFSSYQRSRGRARVALGATGALTGLFQQGSAKAMLPRTHGPLPEVVFLNTSGGLTGGDRFQFSLDVAAGAGAMAATQTAERAYASPDGVAEVSVSLSAGEGATLFWLPQETILFDRSGLDRRTEVTLGEGARYLGLETVVLGREAMGERVETLDFQDVRVVRDAAGRVIHAEQIALGSGTLAGRDRAAGLAGASVLASLVYIAPDAGDRIGPVRAALGDAPGCAASAWDGRLTIRAMGRDSWDLRRALIPAIRLLTNDHLPRVWQT</sequence>
<dbReference type="GO" id="GO:0016151">
    <property type="term" value="F:nickel cation binding"/>
    <property type="evidence" value="ECO:0007669"/>
    <property type="project" value="UniProtKB-UniRule"/>
</dbReference>
<keyword evidence="3" id="KW-0996">Nickel insertion</keyword>
<reference evidence="4 5" key="1">
    <citation type="submission" date="2019-12" db="EMBL/GenBank/DDBJ databases">
        <authorList>
            <person name="Lee S.D."/>
        </authorList>
    </citation>
    <scope>NUCLEOTIDE SEQUENCE [LARGE SCALE GENOMIC DNA]</scope>
    <source>
        <strain evidence="4 5">GH1-50</strain>
    </source>
</reference>
<dbReference type="HAMAP" id="MF_01384">
    <property type="entry name" value="UreD"/>
    <property type="match status" value="1"/>
</dbReference>
<evidence type="ECO:0000256" key="1">
    <source>
        <dbReference type="ARBA" id="ARBA00007177"/>
    </source>
</evidence>
<dbReference type="InterPro" id="IPR002669">
    <property type="entry name" value="UreD"/>
</dbReference>
<dbReference type="GO" id="GO:0005737">
    <property type="term" value="C:cytoplasm"/>
    <property type="evidence" value="ECO:0007669"/>
    <property type="project" value="UniProtKB-SubCell"/>
</dbReference>
<protein>
    <recommendedName>
        <fullName evidence="3">Urease accessory protein UreD</fullName>
    </recommendedName>
</protein>
<dbReference type="EMBL" id="WUPT01000001">
    <property type="protein sequence ID" value="MXQ07713.1"/>
    <property type="molecule type" value="Genomic_DNA"/>
</dbReference>
<evidence type="ECO:0000313" key="5">
    <source>
        <dbReference type="Proteomes" id="UP000480350"/>
    </source>
</evidence>
<comment type="subcellular location">
    <subcellularLocation>
        <location evidence="3">Cytoplasm</location>
    </subcellularLocation>
</comment>